<proteinExistence type="inferred from homology"/>
<feature type="region of interest" description="Disordered" evidence="3">
    <location>
        <begin position="467"/>
        <end position="506"/>
    </location>
</feature>
<evidence type="ECO:0000313" key="6">
    <source>
        <dbReference type="EMBL" id="GHP01737.1"/>
    </source>
</evidence>
<gene>
    <name evidence="6" type="ORF">PPROV_000049400</name>
</gene>
<feature type="compositionally biased region" description="Basic residues" evidence="3">
    <location>
        <begin position="467"/>
        <end position="476"/>
    </location>
</feature>
<evidence type="ECO:0000256" key="1">
    <source>
        <dbReference type="ARBA" id="ARBA00022741"/>
    </source>
</evidence>
<dbReference type="InterPro" id="IPR030378">
    <property type="entry name" value="G_CP_dom"/>
</dbReference>
<dbReference type="OrthoDB" id="442158at2759"/>
<keyword evidence="2" id="KW-0342">GTP-binding</keyword>
<feature type="compositionally biased region" description="Acidic residues" evidence="3">
    <location>
        <begin position="489"/>
        <end position="506"/>
    </location>
</feature>
<dbReference type="InterPro" id="IPR004881">
    <property type="entry name" value="Ribosome_biogen_GTPase_RsgA"/>
</dbReference>
<evidence type="ECO:0008006" key="8">
    <source>
        <dbReference type="Google" id="ProtNLM"/>
    </source>
</evidence>
<keyword evidence="1" id="KW-0547">Nucleotide-binding</keyword>
<accession>A0A830H9B6</accession>
<feature type="compositionally biased region" description="Low complexity" evidence="3">
    <location>
        <begin position="277"/>
        <end position="294"/>
    </location>
</feature>
<keyword evidence="7" id="KW-1185">Reference proteome</keyword>
<feature type="domain" description="EngC GTPase" evidence="4">
    <location>
        <begin position="166"/>
        <end position="369"/>
    </location>
</feature>
<name>A0A830H9B6_9CHLO</name>
<protein>
    <recommendedName>
        <fullName evidence="8">EngC GTPase domain-containing protein</fullName>
    </recommendedName>
</protein>
<dbReference type="Gene3D" id="1.10.40.50">
    <property type="entry name" value="Probable gtpase engc, domain 3"/>
    <property type="match status" value="1"/>
</dbReference>
<sequence>MMTLVVRLTRLRHVSASACWHNARRRFSTASSTRKERRGSSFASASAKPLLGQVVTSQANFVRVLVEPSSVQEYVASREWTADDASLDRSNEDGSVEDAQRSAALSAVTEGRVELLCVVRALLKKLERKVLVGDFVSVSDVDWVQRSANVTEVHARTSAIREPPLANCNHVLLMFSVVQPTIEEAQLVRFLVTAEASGLPVTLALNKADLADADELNAWKERVAGWGYGAFGLSLATGEGVDSLAERLRGRYSLVAGPSGVGKSSLINALKCAQPSDTSSSATSSSSSSSSSFSLAIPKLPEPSLRPDLMTTTTMTTTMDAKEKELVEFAPQAVSHVSLRNGRGRHTTRNVTLLQLPTGGLLADTPGFSYPSIEDLDPKKLANYFPEIRRAIEQSDKRCTFANCSHTVEPGCVVGADWDRYENYCTLLREVRQAAKDQKRRGRREERVKHMTRAGGVVGVEARLDGKHRRRSRRQVRQSDMKDAMDLLQQEENDEEEEEEVLDWRR</sequence>
<dbReference type="PROSITE" id="PS51721">
    <property type="entry name" value="G_CP"/>
    <property type="match status" value="1"/>
</dbReference>
<evidence type="ECO:0000259" key="5">
    <source>
        <dbReference type="PROSITE" id="PS51721"/>
    </source>
</evidence>
<dbReference type="NCBIfam" id="TIGR00157">
    <property type="entry name" value="ribosome small subunit-dependent GTPase A"/>
    <property type="match status" value="1"/>
</dbReference>
<dbReference type="CDD" id="cd01854">
    <property type="entry name" value="YjeQ_EngC"/>
    <property type="match status" value="1"/>
</dbReference>
<comment type="caution">
    <text evidence="6">The sequence shown here is derived from an EMBL/GenBank/DDBJ whole genome shotgun (WGS) entry which is preliminary data.</text>
</comment>
<dbReference type="GO" id="GO:0003924">
    <property type="term" value="F:GTPase activity"/>
    <property type="evidence" value="ECO:0007669"/>
    <property type="project" value="InterPro"/>
</dbReference>
<evidence type="ECO:0000259" key="4">
    <source>
        <dbReference type="PROSITE" id="PS50936"/>
    </source>
</evidence>
<dbReference type="SUPFAM" id="SSF52540">
    <property type="entry name" value="P-loop containing nucleoside triphosphate hydrolases"/>
    <property type="match status" value="1"/>
</dbReference>
<dbReference type="Gene3D" id="3.40.50.300">
    <property type="entry name" value="P-loop containing nucleotide triphosphate hydrolases"/>
    <property type="match status" value="1"/>
</dbReference>
<feature type="domain" description="CP-type G" evidence="5">
    <location>
        <begin position="157"/>
        <end position="371"/>
    </location>
</feature>
<dbReference type="GO" id="GO:0005525">
    <property type="term" value="F:GTP binding"/>
    <property type="evidence" value="ECO:0007669"/>
    <property type="project" value="UniProtKB-KW"/>
</dbReference>
<organism evidence="6 7">
    <name type="scientific">Pycnococcus provasolii</name>
    <dbReference type="NCBI Taxonomy" id="41880"/>
    <lineage>
        <taxon>Eukaryota</taxon>
        <taxon>Viridiplantae</taxon>
        <taxon>Chlorophyta</taxon>
        <taxon>Pseudoscourfieldiophyceae</taxon>
        <taxon>Pseudoscourfieldiales</taxon>
        <taxon>Pycnococcaceae</taxon>
        <taxon>Pycnococcus</taxon>
    </lineage>
</organism>
<evidence type="ECO:0000256" key="2">
    <source>
        <dbReference type="ARBA" id="ARBA00023134"/>
    </source>
</evidence>
<dbReference type="HAMAP" id="MF_01820">
    <property type="entry name" value="GTPase_RsgA"/>
    <property type="match status" value="1"/>
</dbReference>
<reference evidence="6" key="1">
    <citation type="submission" date="2020-10" db="EMBL/GenBank/DDBJ databases">
        <title>Unveiling of a novel bifunctional photoreceptor, Dualchrome1, isolated from a cosmopolitan green alga.</title>
        <authorList>
            <person name="Suzuki S."/>
            <person name="Kawachi M."/>
        </authorList>
    </citation>
    <scope>NUCLEOTIDE SEQUENCE</scope>
    <source>
        <strain evidence="6">NIES 2893</strain>
    </source>
</reference>
<evidence type="ECO:0000313" key="7">
    <source>
        <dbReference type="Proteomes" id="UP000660262"/>
    </source>
</evidence>
<dbReference type="InterPro" id="IPR027417">
    <property type="entry name" value="P-loop_NTPase"/>
</dbReference>
<dbReference type="Pfam" id="PF03193">
    <property type="entry name" value="RsgA_GTPase"/>
    <property type="match status" value="2"/>
</dbReference>
<dbReference type="InterPro" id="IPR010914">
    <property type="entry name" value="RsgA_GTPase_dom"/>
</dbReference>
<evidence type="ECO:0000256" key="3">
    <source>
        <dbReference type="SAM" id="MobiDB-lite"/>
    </source>
</evidence>
<feature type="region of interest" description="Disordered" evidence="3">
    <location>
        <begin position="277"/>
        <end position="308"/>
    </location>
</feature>
<dbReference type="PANTHER" id="PTHR32120:SF11">
    <property type="entry name" value="SMALL RIBOSOMAL SUBUNIT BIOGENESIS GTPASE RSGA 1, MITOCHONDRIAL-RELATED"/>
    <property type="match status" value="1"/>
</dbReference>
<dbReference type="Proteomes" id="UP000660262">
    <property type="component" value="Unassembled WGS sequence"/>
</dbReference>
<dbReference type="EMBL" id="BNJQ01000001">
    <property type="protein sequence ID" value="GHP01737.1"/>
    <property type="molecule type" value="Genomic_DNA"/>
</dbReference>
<dbReference type="PANTHER" id="PTHR32120">
    <property type="entry name" value="SMALL RIBOSOMAL SUBUNIT BIOGENESIS GTPASE RSGA"/>
    <property type="match status" value="1"/>
</dbReference>
<dbReference type="AlphaFoldDB" id="A0A830H9B6"/>
<dbReference type="PROSITE" id="PS50936">
    <property type="entry name" value="ENGC_GTPASE"/>
    <property type="match status" value="1"/>
</dbReference>